<feature type="region of interest" description="Disordered" evidence="1">
    <location>
        <begin position="268"/>
        <end position="293"/>
    </location>
</feature>
<evidence type="ECO:0008006" key="4">
    <source>
        <dbReference type="Google" id="ProtNLM"/>
    </source>
</evidence>
<feature type="region of interest" description="Disordered" evidence="1">
    <location>
        <begin position="389"/>
        <end position="409"/>
    </location>
</feature>
<dbReference type="PANTHER" id="PTHR12121">
    <property type="entry name" value="CARBON CATABOLITE REPRESSOR PROTEIN 4"/>
    <property type="match status" value="1"/>
</dbReference>
<evidence type="ECO:0000313" key="2">
    <source>
        <dbReference type="EMBL" id="CAK0878139.1"/>
    </source>
</evidence>
<organism evidence="2 3">
    <name type="scientific">Prorocentrum cordatum</name>
    <dbReference type="NCBI Taxonomy" id="2364126"/>
    <lineage>
        <taxon>Eukaryota</taxon>
        <taxon>Sar</taxon>
        <taxon>Alveolata</taxon>
        <taxon>Dinophyceae</taxon>
        <taxon>Prorocentrales</taxon>
        <taxon>Prorocentraceae</taxon>
        <taxon>Prorocentrum</taxon>
    </lineage>
</organism>
<keyword evidence="3" id="KW-1185">Reference proteome</keyword>
<dbReference type="SUPFAM" id="SSF56219">
    <property type="entry name" value="DNase I-like"/>
    <property type="match status" value="1"/>
</dbReference>
<dbReference type="Proteomes" id="UP001189429">
    <property type="component" value="Unassembled WGS sequence"/>
</dbReference>
<proteinExistence type="predicted"/>
<sequence length="667" mass="72478">MTRPSTPRRPLRWEATRATRAYWPWQGPCWALGAAAGRRGAAAGEWWHASPAYVDTWLRWADERRMSLFVSPRTGARPDACAILLAENVGIRDVNFTTLSMDDWGDRVIQVVRFRTVGGTSWAVANTHLSFPHGGELHAAMRRNQGRKLRDVLLSLKVSAEAVVLGGDFNGAPQDPVVQTVAQGAGLALQHVDEATHRDHRGRLISCDFILSHGLRPLGRSLEGPAGCLAQAGHFCSDHRPLLALVLVPMPSPLPSARGESLPAVPRAAAAAAARSPPGSPRGAQHAPPARRAAAALRVLASARARAGSAGGGGRPQEDVEATRDGIPGELDMEVSMDCATGKEDEADEVPVGWAVRGAVSMTSHPASPRGEARTSITIEARTSITIRMGPASPRSEARGPREQRTSSLRRTSAVLFDEGRHTCCCYGLTWGRLAEVFTTPVDSGAEAQTRGLVVQAEVQGPPPGSDSSLGSMARRFARHCLSEAKYYPAPLLFTLAPTIATSLVAGPHSIGGLVDHPEHCASSTVGQNMLVYIERTRKHPGLDEMISPLNRIFLWVGFAGSLYSMCRAWSWEATGKPFRWCVMYPVIVVCSAWVTSIWVKSQIDCATLSMWHIIHDEFSLKLFDPVIVFATFVYLRRVTGNISLDLFNLRIRSRDVHPSHESHHDR</sequence>
<feature type="region of interest" description="Disordered" evidence="1">
    <location>
        <begin position="305"/>
        <end position="329"/>
    </location>
</feature>
<dbReference type="PANTHER" id="PTHR12121:SF31">
    <property type="entry name" value="FAMILY PROTEIN, PUTATIVE, EXPRESSED-RELATED"/>
    <property type="match status" value="1"/>
</dbReference>
<dbReference type="EMBL" id="CAUYUJ010017816">
    <property type="protein sequence ID" value="CAK0878139.1"/>
    <property type="molecule type" value="Genomic_DNA"/>
</dbReference>
<name>A0ABN9W0A3_9DINO</name>
<comment type="caution">
    <text evidence="2">The sequence shown here is derived from an EMBL/GenBank/DDBJ whole genome shotgun (WGS) entry which is preliminary data.</text>
</comment>
<dbReference type="Gene3D" id="3.60.10.10">
    <property type="entry name" value="Endonuclease/exonuclease/phosphatase"/>
    <property type="match status" value="1"/>
</dbReference>
<evidence type="ECO:0000256" key="1">
    <source>
        <dbReference type="SAM" id="MobiDB-lite"/>
    </source>
</evidence>
<evidence type="ECO:0000313" key="3">
    <source>
        <dbReference type="Proteomes" id="UP001189429"/>
    </source>
</evidence>
<feature type="compositionally biased region" description="Basic and acidic residues" evidence="1">
    <location>
        <begin position="396"/>
        <end position="405"/>
    </location>
</feature>
<accession>A0ABN9W0A3</accession>
<reference evidence="2" key="1">
    <citation type="submission" date="2023-10" db="EMBL/GenBank/DDBJ databases">
        <authorList>
            <person name="Chen Y."/>
            <person name="Shah S."/>
            <person name="Dougan E. K."/>
            <person name="Thang M."/>
            <person name="Chan C."/>
        </authorList>
    </citation>
    <scope>NUCLEOTIDE SEQUENCE [LARGE SCALE GENOMIC DNA]</scope>
</reference>
<dbReference type="InterPro" id="IPR036691">
    <property type="entry name" value="Endo/exonu/phosph_ase_sf"/>
</dbReference>
<dbReference type="InterPro" id="IPR050410">
    <property type="entry name" value="CCR4/nocturin_mRNA_transcr"/>
</dbReference>
<protein>
    <recommendedName>
        <fullName evidence="4">Endonuclease/exonuclease/phosphatase domain-containing protein</fullName>
    </recommendedName>
</protein>
<gene>
    <name evidence="2" type="ORF">PCOR1329_LOCUS62001</name>
</gene>